<dbReference type="Pfam" id="PF02518">
    <property type="entry name" value="HATPase_c"/>
    <property type="match status" value="1"/>
</dbReference>
<keyword evidence="8" id="KW-0472">Membrane</keyword>
<dbReference type="Proteomes" id="UP000070394">
    <property type="component" value="Unassembled WGS sequence"/>
</dbReference>
<evidence type="ECO:0000256" key="7">
    <source>
        <dbReference type="ARBA" id="ARBA00023012"/>
    </source>
</evidence>
<dbReference type="PANTHER" id="PTHR45453:SF1">
    <property type="entry name" value="PHOSPHATE REGULON SENSOR PROTEIN PHOR"/>
    <property type="match status" value="1"/>
</dbReference>
<comment type="caution">
    <text evidence="10">The sequence shown here is derived from an EMBL/GenBank/DDBJ whole genome shotgun (WGS) entry which is preliminary data.</text>
</comment>
<dbReference type="SMART" id="SM00388">
    <property type="entry name" value="HisKA"/>
    <property type="match status" value="1"/>
</dbReference>
<dbReference type="Gene3D" id="3.30.565.10">
    <property type="entry name" value="Histidine kinase-like ATPase, C-terminal domain"/>
    <property type="match status" value="1"/>
</dbReference>
<feature type="transmembrane region" description="Helical" evidence="8">
    <location>
        <begin position="106"/>
        <end position="129"/>
    </location>
</feature>
<evidence type="ECO:0000256" key="4">
    <source>
        <dbReference type="ARBA" id="ARBA00022553"/>
    </source>
</evidence>
<reference evidence="11" key="1">
    <citation type="submission" date="2016-01" db="EMBL/GenBank/DDBJ databases">
        <authorList>
            <person name="Mitreva M."/>
            <person name="Pepin K.H."/>
            <person name="Mihindukulasuriya K.A."/>
            <person name="Fulton R."/>
            <person name="Fronick C."/>
            <person name="O'Laughlin M."/>
            <person name="Miner T."/>
            <person name="Herter B."/>
            <person name="Rosa B.A."/>
            <person name="Cordes M."/>
            <person name="Tomlinson C."/>
            <person name="Wollam A."/>
            <person name="Palsikar V.B."/>
            <person name="Mardis E.R."/>
            <person name="Wilson R.K."/>
        </authorList>
    </citation>
    <scope>NUCLEOTIDE SEQUENCE [LARGE SCALE GENOMIC DNA]</scope>
    <source>
        <strain evidence="11">DNF00896</strain>
    </source>
</reference>
<evidence type="ECO:0000256" key="1">
    <source>
        <dbReference type="ARBA" id="ARBA00000085"/>
    </source>
</evidence>
<evidence type="ECO:0000313" key="11">
    <source>
        <dbReference type="Proteomes" id="UP000070394"/>
    </source>
</evidence>
<dbReference type="PROSITE" id="PS50109">
    <property type="entry name" value="HIS_KIN"/>
    <property type="match status" value="1"/>
</dbReference>
<sequence length="366" mass="41876">MMLVNSDSEVIDSKGPDFFLDADTKSKIAKDAISKINEDEKLFSSINGGKLFYLCKKDTPPDNFEDDANYSNDKGGNPGDSNFTDHTIYRIAVTDFSNEIKSLQRLSVLLTALFFILSALIILFSRYFVKKTIRPVSDAIISQRQFISDASHELKTPLTVIINNIGNLKKLLSKEHFDTQSIDLIRKNIYGIDEMSTRMKHLTEDLLNLGRLENWQDRKEQMQPVELSKLTDNECMYFEPLFFEDSKSLDYNIADNISILGDTKKMKDLISILLENALKYSVSHTNLTLYKQKNNVILSVENDISKELSKEDTQNIFKRFYRLDESHSSAGYGLGLPIAKEIVAMHKGEIKVKSENKKICFNVYFH</sequence>
<dbReference type="GO" id="GO:0004721">
    <property type="term" value="F:phosphoprotein phosphatase activity"/>
    <property type="evidence" value="ECO:0007669"/>
    <property type="project" value="TreeGrafter"/>
</dbReference>
<dbReference type="GO" id="GO:0016036">
    <property type="term" value="P:cellular response to phosphate starvation"/>
    <property type="evidence" value="ECO:0007669"/>
    <property type="project" value="TreeGrafter"/>
</dbReference>
<dbReference type="InterPro" id="IPR036890">
    <property type="entry name" value="HATPase_C_sf"/>
</dbReference>
<comment type="catalytic activity">
    <reaction evidence="1">
        <text>ATP + protein L-histidine = ADP + protein N-phospho-L-histidine.</text>
        <dbReference type="EC" id="2.7.13.3"/>
    </reaction>
</comment>
<dbReference type="InterPro" id="IPR004358">
    <property type="entry name" value="Sig_transdc_His_kin-like_C"/>
</dbReference>
<dbReference type="InterPro" id="IPR003661">
    <property type="entry name" value="HisK_dim/P_dom"/>
</dbReference>
<name>A0A133ZXB3_9FIRM</name>
<gene>
    <name evidence="10" type="ORF">HMPREF1866_00728</name>
</gene>
<dbReference type="SMART" id="SM00387">
    <property type="entry name" value="HATPase_c"/>
    <property type="match status" value="1"/>
</dbReference>
<evidence type="ECO:0000256" key="2">
    <source>
        <dbReference type="ARBA" id="ARBA00004370"/>
    </source>
</evidence>
<comment type="subcellular location">
    <subcellularLocation>
        <location evidence="2">Membrane</location>
    </subcellularLocation>
</comment>
<dbReference type="CDD" id="cd00082">
    <property type="entry name" value="HisKA"/>
    <property type="match status" value="1"/>
</dbReference>
<dbReference type="GO" id="GO:0000155">
    <property type="term" value="F:phosphorelay sensor kinase activity"/>
    <property type="evidence" value="ECO:0007669"/>
    <property type="project" value="InterPro"/>
</dbReference>
<dbReference type="PATRIC" id="fig|467210.3.peg.721"/>
<dbReference type="CDD" id="cd00075">
    <property type="entry name" value="HATPase"/>
    <property type="match status" value="1"/>
</dbReference>
<proteinExistence type="predicted"/>
<keyword evidence="11" id="KW-1185">Reference proteome</keyword>
<dbReference type="InterPro" id="IPR005467">
    <property type="entry name" value="His_kinase_dom"/>
</dbReference>
<dbReference type="PRINTS" id="PR00344">
    <property type="entry name" value="BCTRLSENSOR"/>
</dbReference>
<evidence type="ECO:0000256" key="5">
    <source>
        <dbReference type="ARBA" id="ARBA00022679"/>
    </source>
</evidence>
<dbReference type="AlphaFoldDB" id="A0A133ZXB3"/>
<dbReference type="PANTHER" id="PTHR45453">
    <property type="entry name" value="PHOSPHATE REGULON SENSOR PROTEIN PHOR"/>
    <property type="match status" value="1"/>
</dbReference>
<evidence type="ECO:0000256" key="3">
    <source>
        <dbReference type="ARBA" id="ARBA00012438"/>
    </source>
</evidence>
<organism evidence="10 11">
    <name type="scientific">Lachnoanaerobaculum saburreum</name>
    <dbReference type="NCBI Taxonomy" id="467210"/>
    <lineage>
        <taxon>Bacteria</taxon>
        <taxon>Bacillati</taxon>
        <taxon>Bacillota</taxon>
        <taxon>Clostridia</taxon>
        <taxon>Lachnospirales</taxon>
        <taxon>Lachnospiraceae</taxon>
        <taxon>Lachnoanaerobaculum</taxon>
    </lineage>
</organism>
<evidence type="ECO:0000313" key="10">
    <source>
        <dbReference type="EMBL" id="KXB60072.1"/>
    </source>
</evidence>
<dbReference type="GO" id="GO:0005886">
    <property type="term" value="C:plasma membrane"/>
    <property type="evidence" value="ECO:0007669"/>
    <property type="project" value="TreeGrafter"/>
</dbReference>
<keyword evidence="6 10" id="KW-0418">Kinase</keyword>
<keyword evidence="4" id="KW-0597">Phosphoprotein</keyword>
<keyword evidence="7" id="KW-0902">Two-component regulatory system</keyword>
<evidence type="ECO:0000259" key="9">
    <source>
        <dbReference type="PROSITE" id="PS50109"/>
    </source>
</evidence>
<dbReference type="SUPFAM" id="SSF55874">
    <property type="entry name" value="ATPase domain of HSP90 chaperone/DNA topoisomerase II/histidine kinase"/>
    <property type="match status" value="1"/>
</dbReference>
<evidence type="ECO:0000256" key="8">
    <source>
        <dbReference type="SAM" id="Phobius"/>
    </source>
</evidence>
<dbReference type="EC" id="2.7.13.3" evidence="3"/>
<evidence type="ECO:0000256" key="6">
    <source>
        <dbReference type="ARBA" id="ARBA00022777"/>
    </source>
</evidence>
<dbReference type="InterPro" id="IPR003594">
    <property type="entry name" value="HATPase_dom"/>
</dbReference>
<accession>A0A133ZXB3</accession>
<dbReference type="InterPro" id="IPR036097">
    <property type="entry name" value="HisK_dim/P_sf"/>
</dbReference>
<keyword evidence="8" id="KW-1133">Transmembrane helix</keyword>
<keyword evidence="8" id="KW-0812">Transmembrane</keyword>
<dbReference type="EMBL" id="LSDA01000019">
    <property type="protein sequence ID" value="KXB60072.1"/>
    <property type="molecule type" value="Genomic_DNA"/>
</dbReference>
<keyword evidence="5" id="KW-0808">Transferase</keyword>
<dbReference type="SUPFAM" id="SSF47384">
    <property type="entry name" value="Homodimeric domain of signal transducing histidine kinase"/>
    <property type="match status" value="1"/>
</dbReference>
<protein>
    <recommendedName>
        <fullName evidence="3">histidine kinase</fullName>
        <ecNumber evidence="3">2.7.13.3</ecNumber>
    </recommendedName>
</protein>
<dbReference type="Gene3D" id="1.10.287.130">
    <property type="match status" value="1"/>
</dbReference>
<dbReference type="InterPro" id="IPR050351">
    <property type="entry name" value="BphY/WalK/GraS-like"/>
</dbReference>
<dbReference type="STRING" id="467210.HMPREF1866_00728"/>
<feature type="domain" description="Histidine kinase" evidence="9">
    <location>
        <begin position="149"/>
        <end position="366"/>
    </location>
</feature>
<dbReference type="Pfam" id="PF00512">
    <property type="entry name" value="HisKA"/>
    <property type="match status" value="1"/>
</dbReference>